<proteinExistence type="predicted"/>
<dbReference type="Gene3D" id="3.40.50.1240">
    <property type="entry name" value="Phosphoglycerate mutase-like"/>
    <property type="match status" value="1"/>
</dbReference>
<dbReference type="Proteomes" id="UP000186705">
    <property type="component" value="Unassembled WGS sequence"/>
</dbReference>
<dbReference type="RefSeq" id="WP_076341407.1">
    <property type="nucleotide sequence ID" value="NZ_CAPDDE010000007.1"/>
</dbReference>
<comment type="caution">
    <text evidence="3">The sequence shown here is derived from an EMBL/GenBank/DDBJ whole genome shotgun (WGS) entry which is preliminary data.</text>
</comment>
<dbReference type="CDD" id="cd07067">
    <property type="entry name" value="HP_PGM_like"/>
    <property type="match status" value="1"/>
</dbReference>
<dbReference type="InterPro" id="IPR001345">
    <property type="entry name" value="PG/BPGM_mutase_AS"/>
</dbReference>
<dbReference type="InterPro" id="IPR029033">
    <property type="entry name" value="His_PPase_superfam"/>
</dbReference>
<dbReference type="GO" id="GO:0016791">
    <property type="term" value="F:phosphatase activity"/>
    <property type="evidence" value="ECO:0007669"/>
    <property type="project" value="TreeGrafter"/>
</dbReference>
<dbReference type="STRING" id="1862672.BO225_06215"/>
<feature type="active site" description="Proton donor/acceptor" evidence="1">
    <location>
        <position position="82"/>
    </location>
</feature>
<evidence type="ECO:0000256" key="2">
    <source>
        <dbReference type="PIRSR" id="PIRSR613078-2"/>
    </source>
</evidence>
<evidence type="ECO:0008006" key="5">
    <source>
        <dbReference type="Google" id="ProtNLM"/>
    </source>
</evidence>
<accession>A0A1U7NMD6</accession>
<gene>
    <name evidence="3" type="ORF">BO225_06215</name>
</gene>
<dbReference type="AlphaFoldDB" id="A0A1U7NMD6"/>
<feature type="binding site" evidence="2">
    <location>
        <position position="61"/>
    </location>
    <ligand>
        <name>substrate</name>
    </ligand>
</feature>
<sequence length="196" mass="22374">MRKKLFLVRHGQTLFNQKHKIQGWCDSPLTPKGVAESKAVGQYFRNRQITFDKACCSTLLRTEETLKHISDLPYTRYEGLKEFGFGRLEGASTDLILSFGHDLLNTSYTQFGGEDPQKVQDRMEKTLNDIVHEDDAKTILIVAHGANLMNLLERIDPDHAKDAIRFINCVIYEVDYDGKNFTIVDSIVSHLAQIKE</sequence>
<feature type="binding site" evidence="2">
    <location>
        <begin position="9"/>
        <end position="16"/>
    </location>
    <ligand>
        <name>substrate</name>
    </ligand>
</feature>
<protein>
    <recommendedName>
        <fullName evidence="5">Histidine phosphatase family protein</fullName>
    </recommendedName>
</protein>
<feature type="active site" description="Tele-phosphohistidine intermediate" evidence="1">
    <location>
        <position position="10"/>
    </location>
</feature>
<dbReference type="SMART" id="SM00855">
    <property type="entry name" value="PGAM"/>
    <property type="match status" value="1"/>
</dbReference>
<dbReference type="GO" id="GO:0005737">
    <property type="term" value="C:cytoplasm"/>
    <property type="evidence" value="ECO:0007669"/>
    <property type="project" value="TreeGrafter"/>
</dbReference>
<dbReference type="OrthoDB" id="9781415at2"/>
<dbReference type="PANTHER" id="PTHR48100:SF5">
    <property type="entry name" value="HISTIDINE PHOSPHATASE FAMILY PROTEIN"/>
    <property type="match status" value="1"/>
</dbReference>
<evidence type="ECO:0000256" key="1">
    <source>
        <dbReference type="PIRSR" id="PIRSR613078-1"/>
    </source>
</evidence>
<dbReference type="PANTHER" id="PTHR48100">
    <property type="entry name" value="BROAD-SPECIFICITY PHOSPHATASE YOR283W-RELATED"/>
    <property type="match status" value="1"/>
</dbReference>
<keyword evidence="4" id="KW-1185">Reference proteome</keyword>
<name>A0A1U7NMD6_9FIRM</name>
<dbReference type="SUPFAM" id="SSF53254">
    <property type="entry name" value="Phosphoglycerate mutase-like"/>
    <property type="match status" value="1"/>
</dbReference>
<organism evidence="3 4">
    <name type="scientific">Dubosiella newyorkensis</name>
    <dbReference type="NCBI Taxonomy" id="1862672"/>
    <lineage>
        <taxon>Bacteria</taxon>
        <taxon>Bacillati</taxon>
        <taxon>Bacillota</taxon>
        <taxon>Erysipelotrichia</taxon>
        <taxon>Erysipelotrichales</taxon>
        <taxon>Erysipelotrichaceae</taxon>
        <taxon>Dubosiella</taxon>
    </lineage>
</organism>
<evidence type="ECO:0000313" key="4">
    <source>
        <dbReference type="Proteomes" id="UP000186705"/>
    </source>
</evidence>
<dbReference type="GeneID" id="78275537"/>
<dbReference type="EMBL" id="MPKA01000065">
    <property type="protein sequence ID" value="OLU46359.1"/>
    <property type="molecule type" value="Genomic_DNA"/>
</dbReference>
<dbReference type="InterPro" id="IPR050275">
    <property type="entry name" value="PGM_Phosphatase"/>
</dbReference>
<dbReference type="InterPro" id="IPR013078">
    <property type="entry name" value="His_Pase_superF_clade-1"/>
</dbReference>
<evidence type="ECO:0000313" key="3">
    <source>
        <dbReference type="EMBL" id="OLU46359.1"/>
    </source>
</evidence>
<dbReference type="PROSITE" id="PS00175">
    <property type="entry name" value="PG_MUTASE"/>
    <property type="match status" value="1"/>
</dbReference>
<dbReference type="Pfam" id="PF00300">
    <property type="entry name" value="His_Phos_1"/>
    <property type="match status" value="1"/>
</dbReference>
<reference evidence="3 4" key="1">
    <citation type="submission" date="2016-11" db="EMBL/GenBank/DDBJ databases">
        <title>Description of two novel members of the family Erysipelotrichaceae: Ileibacterium lipovorans gen. nov., sp. nov. and Dubosiella newyorkensis, gen. nov., sp. nov.</title>
        <authorList>
            <person name="Cox L.M."/>
            <person name="Sohn J."/>
            <person name="Tyrrell K.L."/>
            <person name="Citron D.M."/>
            <person name="Lawson P.A."/>
            <person name="Patel N.B."/>
            <person name="Iizumi T."/>
            <person name="Perez-Perez G.I."/>
            <person name="Goldstein E.J."/>
            <person name="Blaser M.J."/>
        </authorList>
    </citation>
    <scope>NUCLEOTIDE SEQUENCE [LARGE SCALE GENOMIC DNA]</scope>
    <source>
        <strain evidence="3 4">NYU-BL-A4</strain>
    </source>
</reference>